<organism evidence="2 3">
    <name type="scientific">Olea europaea subsp. europaea</name>
    <dbReference type="NCBI Taxonomy" id="158383"/>
    <lineage>
        <taxon>Eukaryota</taxon>
        <taxon>Viridiplantae</taxon>
        <taxon>Streptophyta</taxon>
        <taxon>Embryophyta</taxon>
        <taxon>Tracheophyta</taxon>
        <taxon>Spermatophyta</taxon>
        <taxon>Magnoliopsida</taxon>
        <taxon>eudicotyledons</taxon>
        <taxon>Gunneridae</taxon>
        <taxon>Pentapetalae</taxon>
        <taxon>asterids</taxon>
        <taxon>lamiids</taxon>
        <taxon>Lamiales</taxon>
        <taxon>Oleaceae</taxon>
        <taxon>Oleeae</taxon>
        <taxon>Olea</taxon>
    </lineage>
</organism>
<dbReference type="Proteomes" id="UP000594638">
    <property type="component" value="Unassembled WGS sequence"/>
</dbReference>
<proteinExistence type="predicted"/>
<dbReference type="Pfam" id="PF26180">
    <property type="entry name" value="PAP-OAS1"/>
    <property type="match status" value="1"/>
</dbReference>
<dbReference type="InterPro" id="IPR058920">
    <property type="entry name" value="PAP-OAS1-bd-rel"/>
</dbReference>
<dbReference type="SUPFAM" id="SSF81301">
    <property type="entry name" value="Nucleotidyltransferase"/>
    <property type="match status" value="1"/>
</dbReference>
<feature type="domain" description="PAP/OAS1 substrate-binding-related" evidence="1">
    <location>
        <begin position="87"/>
        <end position="184"/>
    </location>
</feature>
<dbReference type="PANTHER" id="PTHR45979:SF28">
    <property type="entry name" value="POLY(A) RNA POLYMERASE CID14-LIKE"/>
    <property type="match status" value="1"/>
</dbReference>
<dbReference type="AlphaFoldDB" id="A0A8S0RIJ0"/>
<dbReference type="OrthoDB" id="273917at2759"/>
<name>A0A8S0RIJ0_OLEEU</name>
<accession>A0A8S0RIJ0</accession>
<evidence type="ECO:0000313" key="3">
    <source>
        <dbReference type="Proteomes" id="UP000594638"/>
    </source>
</evidence>
<reference evidence="2 3" key="1">
    <citation type="submission" date="2019-12" db="EMBL/GenBank/DDBJ databases">
        <authorList>
            <person name="Alioto T."/>
            <person name="Alioto T."/>
            <person name="Gomez Garrido J."/>
        </authorList>
    </citation>
    <scope>NUCLEOTIDE SEQUENCE [LARGE SCALE GENOMIC DNA]</scope>
</reference>
<evidence type="ECO:0000313" key="2">
    <source>
        <dbReference type="EMBL" id="CAA2979240.1"/>
    </source>
</evidence>
<comment type="caution">
    <text evidence="2">The sequence shown here is derived from an EMBL/GenBank/DDBJ whole genome shotgun (WGS) entry which is preliminary data.</text>
</comment>
<dbReference type="EMBL" id="CACTIH010003627">
    <property type="protein sequence ID" value="CAA2979240.1"/>
    <property type="molecule type" value="Genomic_DNA"/>
</dbReference>
<dbReference type="Gramene" id="OE9A120566T1">
    <property type="protein sequence ID" value="OE9A120566C1"/>
    <property type="gene ID" value="OE9A120566"/>
</dbReference>
<dbReference type="PANTHER" id="PTHR45979">
    <property type="entry name" value="PAP/OAS1 SUBSTRATE-BINDING DOMAIN SUPERFAMILY"/>
    <property type="match status" value="1"/>
</dbReference>
<gene>
    <name evidence="2" type="ORF">OLEA9_A120566</name>
</gene>
<dbReference type="InterPro" id="IPR058921">
    <property type="entry name" value="PAP/OAS1-rel"/>
</dbReference>
<protein>
    <recommendedName>
        <fullName evidence="1">PAP/OAS1 substrate-binding-related domain-containing protein</fullName>
    </recommendedName>
</protein>
<dbReference type="SUPFAM" id="SSF81631">
    <property type="entry name" value="PAP/OAS1 substrate-binding domain"/>
    <property type="match status" value="1"/>
</dbReference>
<dbReference type="InterPro" id="IPR043519">
    <property type="entry name" value="NT_sf"/>
</dbReference>
<keyword evidence="3" id="KW-1185">Reference proteome</keyword>
<sequence length="185" mass="21334">MPLKTYLPHGDIDLTVIRSRDDKKPSPYYVLSLLMMTEQSENAEYEVQNSQLKNARDKIVKCSVEGIAVDISFNQFGGFRALCFLEQVLYGFLKYFSQFDWNTCCISLQGPVRISSLPDIVVEIPENEQKNRMLSEEFLKNWKENFQIHLGALRRNQKNFRKCILIDPLKENNNLGRSVSAGAFS</sequence>
<evidence type="ECO:0000259" key="1">
    <source>
        <dbReference type="Pfam" id="PF26180"/>
    </source>
</evidence>
<dbReference type="Gene3D" id="1.10.1410.10">
    <property type="match status" value="1"/>
</dbReference>